<dbReference type="PANTHER" id="PTHR32332">
    <property type="entry name" value="2-NITROPROPANE DIOXYGENASE"/>
    <property type="match status" value="1"/>
</dbReference>
<evidence type="ECO:0000256" key="3">
    <source>
        <dbReference type="ARBA" id="ARBA00023002"/>
    </source>
</evidence>
<keyword evidence="5" id="KW-1185">Reference proteome</keyword>
<dbReference type="Gene3D" id="3.20.20.70">
    <property type="entry name" value="Aldolase class I"/>
    <property type="match status" value="1"/>
</dbReference>
<accession>A0A8H6QR83</accession>
<evidence type="ECO:0000313" key="5">
    <source>
        <dbReference type="Proteomes" id="UP000641853"/>
    </source>
</evidence>
<dbReference type="GO" id="GO:0018580">
    <property type="term" value="F:nitronate monooxygenase activity"/>
    <property type="evidence" value="ECO:0007669"/>
    <property type="project" value="InterPro"/>
</dbReference>
<keyword evidence="2" id="KW-0288">FMN</keyword>
<evidence type="ECO:0008006" key="6">
    <source>
        <dbReference type="Google" id="ProtNLM"/>
    </source>
</evidence>
<gene>
    <name evidence="4" type="ORF">CNMCM7691_005999</name>
</gene>
<evidence type="ECO:0000313" key="4">
    <source>
        <dbReference type="EMBL" id="KAF7177638.1"/>
    </source>
</evidence>
<dbReference type="Pfam" id="PF03060">
    <property type="entry name" value="NMO"/>
    <property type="match status" value="1"/>
</dbReference>
<dbReference type="AlphaFoldDB" id="A0A8H6QR83"/>
<dbReference type="SUPFAM" id="SSF51412">
    <property type="entry name" value="Inosine monophosphate dehydrogenase (IMPDH)"/>
    <property type="match status" value="1"/>
</dbReference>
<protein>
    <recommendedName>
        <fullName evidence="6">Nitronate monooxygenase domain-containing protein</fullName>
    </recommendedName>
</protein>
<dbReference type="PANTHER" id="PTHR32332:SF34">
    <property type="entry name" value="2-NITROPROPANE DIOXYGENASE FAMILY, PUTATIVE-RELATED"/>
    <property type="match status" value="1"/>
</dbReference>
<evidence type="ECO:0000256" key="2">
    <source>
        <dbReference type="ARBA" id="ARBA00022643"/>
    </source>
</evidence>
<reference evidence="4" key="1">
    <citation type="submission" date="2020-06" db="EMBL/GenBank/DDBJ databases">
        <title>Draft genome sequences of strains closely related to Aspergillus parafelis and Aspergillus hiratsukae.</title>
        <authorList>
            <person name="Dos Santos R.A.C."/>
            <person name="Rivero-Menendez O."/>
            <person name="Steenwyk J.L."/>
            <person name="Mead M.E."/>
            <person name="Goldman G.H."/>
            <person name="Alastruey-Izquierdo A."/>
            <person name="Rokas A."/>
        </authorList>
    </citation>
    <scope>NUCLEOTIDE SEQUENCE</scope>
    <source>
        <strain evidence="4">CNM-CM7691</strain>
    </source>
</reference>
<evidence type="ECO:0000256" key="1">
    <source>
        <dbReference type="ARBA" id="ARBA00022630"/>
    </source>
</evidence>
<dbReference type="Proteomes" id="UP000641853">
    <property type="component" value="Unassembled WGS sequence"/>
</dbReference>
<dbReference type="EMBL" id="JACBAG010001894">
    <property type="protein sequence ID" value="KAF7177638.1"/>
    <property type="molecule type" value="Genomic_DNA"/>
</dbReference>
<sequence>MTRVQQIKQYIPWAQTPLIINAPMSGAATSKLAVAVTRAGGLGQIGFLDDKGMLSTELEKTKRQLSDFTVPNGTLPIGVGVIVFGSPVSHWLSLFAAYKPAVVWLSFGTSGEFQEWTTELRRVSPDTKIWVQVGSVAAALDTARACQPDALVLQGNDAGGHGHASGASIISLLPEVCDVLHEHRMSQIPLIAAGGIVDGRGVAAAIMLGAAGVVMGTRFLAAEETSLPREYREAIIDAVDGGVATVRSRVFDEIWGPSPWPELYDGRCLRNASYDDVAAGIPIQEVVRRFYLRLREGQDKGLDVKEAGSVWAGTGVGLVKKIEDAATIVCQVRLEAARRLENGISLGTL</sequence>
<comment type="caution">
    <text evidence="4">The sequence shown here is derived from an EMBL/GenBank/DDBJ whole genome shotgun (WGS) entry which is preliminary data.</text>
</comment>
<dbReference type="InterPro" id="IPR013785">
    <property type="entry name" value="Aldolase_TIM"/>
</dbReference>
<dbReference type="CDD" id="cd04730">
    <property type="entry name" value="NPD_like"/>
    <property type="match status" value="1"/>
</dbReference>
<dbReference type="InterPro" id="IPR004136">
    <property type="entry name" value="NMO"/>
</dbReference>
<keyword evidence="1" id="KW-0285">Flavoprotein</keyword>
<proteinExistence type="predicted"/>
<name>A0A8H6QR83_9EURO</name>
<organism evidence="4 5">
    <name type="scientific">Aspergillus felis</name>
    <dbReference type="NCBI Taxonomy" id="1287682"/>
    <lineage>
        <taxon>Eukaryota</taxon>
        <taxon>Fungi</taxon>
        <taxon>Dikarya</taxon>
        <taxon>Ascomycota</taxon>
        <taxon>Pezizomycotina</taxon>
        <taxon>Eurotiomycetes</taxon>
        <taxon>Eurotiomycetidae</taxon>
        <taxon>Eurotiales</taxon>
        <taxon>Aspergillaceae</taxon>
        <taxon>Aspergillus</taxon>
        <taxon>Aspergillus subgen. Fumigati</taxon>
    </lineage>
</organism>
<keyword evidence="3" id="KW-0560">Oxidoreductase</keyword>